<dbReference type="PANTHER" id="PTHR24421">
    <property type="entry name" value="NITRATE/NITRITE SENSOR PROTEIN NARX-RELATED"/>
    <property type="match status" value="1"/>
</dbReference>
<dbReference type="PANTHER" id="PTHR24421:SF40">
    <property type="entry name" value="SENSOR HISTIDINE KINASE YHCY"/>
    <property type="match status" value="1"/>
</dbReference>
<dbReference type="AlphaFoldDB" id="A0A0F8ZCW4"/>
<reference evidence="5" key="1">
    <citation type="journal article" date="2015" name="Nature">
        <title>Complex archaea that bridge the gap between prokaryotes and eukaryotes.</title>
        <authorList>
            <person name="Spang A."/>
            <person name="Saw J.H."/>
            <person name="Jorgensen S.L."/>
            <person name="Zaremba-Niedzwiedzka K."/>
            <person name="Martijn J."/>
            <person name="Lind A.E."/>
            <person name="van Eijk R."/>
            <person name="Schleper C."/>
            <person name="Guy L."/>
            <person name="Ettema T.J."/>
        </authorList>
    </citation>
    <scope>NUCLEOTIDE SEQUENCE</scope>
</reference>
<evidence type="ECO:0000259" key="4">
    <source>
        <dbReference type="Pfam" id="PF07730"/>
    </source>
</evidence>
<gene>
    <name evidence="5" type="ORF">LCGC14_2711330</name>
</gene>
<dbReference type="Pfam" id="PF07730">
    <property type="entry name" value="HisKA_3"/>
    <property type="match status" value="1"/>
</dbReference>
<comment type="caution">
    <text evidence="5">The sequence shown here is derived from an EMBL/GenBank/DDBJ whole genome shotgun (WGS) entry which is preliminary data.</text>
</comment>
<dbReference type="GO" id="GO:0016020">
    <property type="term" value="C:membrane"/>
    <property type="evidence" value="ECO:0007669"/>
    <property type="project" value="InterPro"/>
</dbReference>
<feature type="domain" description="Signal transduction histidine kinase subgroup 3 dimerisation and phosphoacceptor" evidence="4">
    <location>
        <begin position="136"/>
        <end position="202"/>
    </location>
</feature>
<evidence type="ECO:0000313" key="5">
    <source>
        <dbReference type="EMBL" id="KKK91598.1"/>
    </source>
</evidence>
<organism evidence="5">
    <name type="scientific">marine sediment metagenome</name>
    <dbReference type="NCBI Taxonomy" id="412755"/>
    <lineage>
        <taxon>unclassified sequences</taxon>
        <taxon>metagenomes</taxon>
        <taxon>ecological metagenomes</taxon>
    </lineage>
</organism>
<dbReference type="GO" id="GO:0000155">
    <property type="term" value="F:phosphorelay sensor kinase activity"/>
    <property type="evidence" value="ECO:0007669"/>
    <property type="project" value="InterPro"/>
</dbReference>
<dbReference type="EMBL" id="LAZR01048582">
    <property type="protein sequence ID" value="KKK91598.1"/>
    <property type="molecule type" value="Genomic_DNA"/>
</dbReference>
<sequence length="256" mass="29298">NFWGCYIYKMKKIIFLNLKLSQIQPMFELHRFQTPNNDGVWNKEGVSIKLTIVPPVWATWWFRGFITAVLLGAGFIAYRLRIRSIEAHRRELIELVEERTTELSRTNGLLEKEIDSRRLAEEALARKAALTAVASERNRLARDLHDSVTQSLYSLTLFTQAALELGETGKSEQIKHNLTRIADTAGQSLKEMRLLVYNLRSIALEDEGLVGALRHRLDSVEGRAGVQTRFMVKPEGAIELPTAVEEGLYRVLHRKR</sequence>
<accession>A0A0F8ZCW4</accession>
<evidence type="ECO:0000256" key="3">
    <source>
        <dbReference type="SAM" id="Phobius"/>
    </source>
</evidence>
<feature type="transmembrane region" description="Helical" evidence="3">
    <location>
        <begin position="60"/>
        <end position="80"/>
    </location>
</feature>
<feature type="non-terminal residue" evidence="5">
    <location>
        <position position="1"/>
    </location>
</feature>
<keyword evidence="3" id="KW-1133">Transmembrane helix</keyword>
<name>A0A0F8ZCW4_9ZZZZ</name>
<proteinExistence type="predicted"/>
<dbReference type="Gene3D" id="1.20.5.1930">
    <property type="match status" value="1"/>
</dbReference>
<protein>
    <recommendedName>
        <fullName evidence="4">Signal transduction histidine kinase subgroup 3 dimerisation and phosphoacceptor domain-containing protein</fullName>
    </recommendedName>
</protein>
<dbReference type="GO" id="GO:0046983">
    <property type="term" value="F:protein dimerization activity"/>
    <property type="evidence" value="ECO:0007669"/>
    <property type="project" value="InterPro"/>
</dbReference>
<keyword evidence="2" id="KW-0418">Kinase</keyword>
<dbReference type="InterPro" id="IPR050482">
    <property type="entry name" value="Sensor_HK_TwoCompSys"/>
</dbReference>
<dbReference type="InterPro" id="IPR011712">
    <property type="entry name" value="Sig_transdc_His_kin_sub3_dim/P"/>
</dbReference>
<keyword evidence="3" id="KW-0812">Transmembrane</keyword>
<evidence type="ECO:0000256" key="2">
    <source>
        <dbReference type="ARBA" id="ARBA00022777"/>
    </source>
</evidence>
<keyword evidence="1" id="KW-0808">Transferase</keyword>
<keyword evidence="3" id="KW-0472">Membrane</keyword>
<evidence type="ECO:0000256" key="1">
    <source>
        <dbReference type="ARBA" id="ARBA00022679"/>
    </source>
</evidence>